<comment type="caution">
    <text evidence="1">The sequence shown here is derived from an EMBL/GenBank/DDBJ whole genome shotgun (WGS) entry which is preliminary data.</text>
</comment>
<dbReference type="AlphaFoldDB" id="A0A0F8XDE8"/>
<evidence type="ECO:0008006" key="2">
    <source>
        <dbReference type="Google" id="ProtNLM"/>
    </source>
</evidence>
<sequence>MGHLADLRSRRFVKVRVIRRVKNGRFGHARWLCLCDCGKRTAVLSSSLLRGNTKSCGCLRSGNHLQHGESTGSKNHSCEYSTWIMMRVRCKNKNNAAYKNYGGRGIKICKRWDSFKKFLADMGRRPTPQHSIERINNDGDYKPSNCRWATAKEQAKNRRSRKRHS</sequence>
<accession>A0A0F8XDE8</accession>
<name>A0A0F8XDE8_9ZZZZ</name>
<dbReference type="EMBL" id="LAZR01059712">
    <property type="protein sequence ID" value="KKK67232.1"/>
    <property type="molecule type" value="Genomic_DNA"/>
</dbReference>
<proteinExistence type="predicted"/>
<reference evidence="1" key="1">
    <citation type="journal article" date="2015" name="Nature">
        <title>Complex archaea that bridge the gap between prokaryotes and eukaryotes.</title>
        <authorList>
            <person name="Spang A."/>
            <person name="Saw J.H."/>
            <person name="Jorgensen S.L."/>
            <person name="Zaremba-Niedzwiedzka K."/>
            <person name="Martijn J."/>
            <person name="Lind A.E."/>
            <person name="van Eijk R."/>
            <person name="Schleper C."/>
            <person name="Guy L."/>
            <person name="Ettema T.J."/>
        </authorList>
    </citation>
    <scope>NUCLEOTIDE SEQUENCE</scope>
</reference>
<evidence type="ECO:0000313" key="1">
    <source>
        <dbReference type="EMBL" id="KKK67232.1"/>
    </source>
</evidence>
<organism evidence="1">
    <name type="scientific">marine sediment metagenome</name>
    <dbReference type="NCBI Taxonomy" id="412755"/>
    <lineage>
        <taxon>unclassified sequences</taxon>
        <taxon>metagenomes</taxon>
        <taxon>ecological metagenomes</taxon>
    </lineage>
</organism>
<protein>
    <recommendedName>
        <fullName evidence="2">AP2/ERF domain-containing protein</fullName>
    </recommendedName>
</protein>
<gene>
    <name evidence="1" type="ORF">LCGC14_2956120</name>
</gene>